<dbReference type="EMBL" id="KZ613468">
    <property type="protein sequence ID" value="PMD26353.1"/>
    <property type="molecule type" value="Genomic_DNA"/>
</dbReference>
<evidence type="ECO:0000313" key="2">
    <source>
        <dbReference type="Proteomes" id="UP000235672"/>
    </source>
</evidence>
<gene>
    <name evidence="1" type="ORF">NA56DRAFT_654957</name>
</gene>
<reference evidence="1 2" key="1">
    <citation type="submission" date="2016-05" db="EMBL/GenBank/DDBJ databases">
        <title>A degradative enzymes factory behind the ericoid mycorrhizal symbiosis.</title>
        <authorList>
            <consortium name="DOE Joint Genome Institute"/>
            <person name="Martino E."/>
            <person name="Morin E."/>
            <person name="Grelet G."/>
            <person name="Kuo A."/>
            <person name="Kohler A."/>
            <person name="Daghino S."/>
            <person name="Barry K."/>
            <person name="Choi C."/>
            <person name="Cichocki N."/>
            <person name="Clum A."/>
            <person name="Copeland A."/>
            <person name="Hainaut M."/>
            <person name="Haridas S."/>
            <person name="Labutti K."/>
            <person name="Lindquist E."/>
            <person name="Lipzen A."/>
            <person name="Khouja H.-R."/>
            <person name="Murat C."/>
            <person name="Ohm R."/>
            <person name="Olson A."/>
            <person name="Spatafora J."/>
            <person name="Veneault-Fourrey C."/>
            <person name="Henrissat B."/>
            <person name="Grigoriev I."/>
            <person name="Martin F."/>
            <person name="Perotto S."/>
        </authorList>
    </citation>
    <scope>NUCLEOTIDE SEQUENCE [LARGE SCALE GENOMIC DNA]</scope>
    <source>
        <strain evidence="1 2">UAMH 7357</strain>
    </source>
</reference>
<keyword evidence="2" id="KW-1185">Reference proteome</keyword>
<evidence type="ECO:0000313" key="1">
    <source>
        <dbReference type="EMBL" id="PMD26353.1"/>
    </source>
</evidence>
<organism evidence="1 2">
    <name type="scientific">Hyaloscypha hepaticicola</name>
    <dbReference type="NCBI Taxonomy" id="2082293"/>
    <lineage>
        <taxon>Eukaryota</taxon>
        <taxon>Fungi</taxon>
        <taxon>Dikarya</taxon>
        <taxon>Ascomycota</taxon>
        <taxon>Pezizomycotina</taxon>
        <taxon>Leotiomycetes</taxon>
        <taxon>Helotiales</taxon>
        <taxon>Hyaloscyphaceae</taxon>
        <taxon>Hyaloscypha</taxon>
    </lineage>
</organism>
<protein>
    <submittedName>
        <fullName evidence="1">Uncharacterized protein</fullName>
    </submittedName>
</protein>
<proteinExistence type="predicted"/>
<name>A0A2J6QJA9_9HELO</name>
<sequence>MGKPCRSPSRLGAHMVVSSDLLSRVALGGRSGWAVGDSHHHAIGSKSRTIKPQLDPRNVTSRTSLLGELSLSLSMIPFATEKLAEITVTDTTAEGWWDENGLMVLQHLIIDSLRKMHRDRDLRRPAKARYRIKALLAPVSGISPASQSLEPCESARCNLMIDN</sequence>
<dbReference type="Proteomes" id="UP000235672">
    <property type="component" value="Unassembled WGS sequence"/>
</dbReference>
<dbReference type="AlphaFoldDB" id="A0A2J6QJA9"/>
<accession>A0A2J6QJA9</accession>